<reference evidence="6 7" key="1">
    <citation type="submission" date="2023-12" db="EMBL/GenBank/DDBJ databases">
        <title>Thiobacillus sedimentum sp. nov., a chemolithoautotrophic sulfur-oxidizing bacterium isolated from freshwater sediment.</title>
        <authorList>
            <person name="Luo J."/>
            <person name="Dai C."/>
        </authorList>
    </citation>
    <scope>NUCLEOTIDE SEQUENCE [LARGE SCALE GENOMIC DNA]</scope>
    <source>
        <strain evidence="6 7">SCUT-2</strain>
    </source>
</reference>
<evidence type="ECO:0000256" key="3">
    <source>
        <dbReference type="ARBA" id="ARBA00022801"/>
    </source>
</evidence>
<dbReference type="PANTHER" id="PTHR33938">
    <property type="entry name" value="FERULOYL ESTERASE B-RELATED"/>
    <property type="match status" value="1"/>
</dbReference>
<keyword evidence="2 5" id="KW-0732">Signal</keyword>
<protein>
    <submittedName>
        <fullName evidence="6">Tannase/feruloyl esterase family alpha/beta hydrolase</fullName>
    </submittedName>
</protein>
<keyword evidence="1" id="KW-0719">Serine esterase</keyword>
<feature type="chain" id="PRO_5046409541" evidence="5">
    <location>
        <begin position="41"/>
        <end position="560"/>
    </location>
</feature>
<evidence type="ECO:0000256" key="2">
    <source>
        <dbReference type="ARBA" id="ARBA00022729"/>
    </source>
</evidence>
<evidence type="ECO:0000313" key="6">
    <source>
        <dbReference type="EMBL" id="WRS38228.1"/>
    </source>
</evidence>
<evidence type="ECO:0000256" key="1">
    <source>
        <dbReference type="ARBA" id="ARBA00022487"/>
    </source>
</evidence>
<dbReference type="Pfam" id="PF07519">
    <property type="entry name" value="Tannase"/>
    <property type="match status" value="1"/>
</dbReference>
<name>A0ABZ1CGQ4_9PROT</name>
<sequence>MKMGKNGMFSSITKRPTRWSLAPWTAIVLNLAAHCMPATAGESPTARCAKLRQAAIPDTRIELAHTLPSRTRFTNVDGSITTTQVSLCRVVATVSTEPKQKLGIEVWMPLDWNGRLLGAGKSGFGGFIDYRALTTGTGRGFATVSGDTGYKGSGSGEPGKRLDWAADPTSLSNWAHLSVHSMTVAAKAIMNAYYGRGPEYSYFSGCGGVEAMQEVQNFSSDYDGVDARSPGIYYGQLMESFLWGAMLPARQPDARLTKDALALLNRAALRSCGGTPGLENGFLDDPSQCHFDPAQLQCKGRDDGSGCLSAKQVEEAKRLYSPVRNSVTGEVIYPGFAPGSESGWEAIQSHLAVYYAQPLLASAVFGNPEWDWTTFDFGADASRVDKGLSSIVNATNPDISAFTARGGKLIITQGWADATNAPTRPIDYFNAVAARKGGVAKAQQSLLLVMVPGMGHCGFGPGPTTLGGSSPPTQYSPDRDVISALQAWVEHGKRPTHFVATKYADDRPEAGVRFERPACVYPASLHYNGAGDRRLASSFECVPPAEQVRTSTNLSPVPGG</sequence>
<dbReference type="RefSeq" id="WP_296661589.1">
    <property type="nucleotide sequence ID" value="NZ_CP141769.1"/>
</dbReference>
<accession>A0ABZ1CGQ4</accession>
<evidence type="ECO:0000256" key="4">
    <source>
        <dbReference type="ARBA" id="ARBA00023157"/>
    </source>
</evidence>
<dbReference type="InterPro" id="IPR011118">
    <property type="entry name" value="Tannase/feruloyl_esterase"/>
</dbReference>
<feature type="signal peptide" evidence="5">
    <location>
        <begin position="1"/>
        <end position="40"/>
    </location>
</feature>
<keyword evidence="4" id="KW-1015">Disulfide bond</keyword>
<dbReference type="GO" id="GO:0016787">
    <property type="term" value="F:hydrolase activity"/>
    <property type="evidence" value="ECO:0007669"/>
    <property type="project" value="UniProtKB-KW"/>
</dbReference>
<dbReference type="Proteomes" id="UP001334732">
    <property type="component" value="Chromosome"/>
</dbReference>
<keyword evidence="3 6" id="KW-0378">Hydrolase</keyword>
<dbReference type="PANTHER" id="PTHR33938:SF15">
    <property type="entry name" value="FERULOYL ESTERASE B-RELATED"/>
    <property type="match status" value="1"/>
</dbReference>
<dbReference type="EMBL" id="CP141769">
    <property type="protein sequence ID" value="WRS38228.1"/>
    <property type="molecule type" value="Genomic_DNA"/>
</dbReference>
<evidence type="ECO:0000313" key="7">
    <source>
        <dbReference type="Proteomes" id="UP001334732"/>
    </source>
</evidence>
<organism evidence="6 7">
    <name type="scientific">Thiobacillus sedimenti</name>
    <dbReference type="NCBI Taxonomy" id="3110231"/>
    <lineage>
        <taxon>Bacteria</taxon>
        <taxon>Pseudomonadati</taxon>
        <taxon>Pseudomonadota</taxon>
        <taxon>Betaproteobacteria</taxon>
        <taxon>Nitrosomonadales</taxon>
        <taxon>Thiobacillaceae</taxon>
        <taxon>Thiobacillus</taxon>
    </lineage>
</organism>
<proteinExistence type="predicted"/>
<keyword evidence="7" id="KW-1185">Reference proteome</keyword>
<evidence type="ECO:0000256" key="5">
    <source>
        <dbReference type="SAM" id="SignalP"/>
    </source>
</evidence>
<gene>
    <name evidence="6" type="ORF">VA613_09405</name>
</gene>